<feature type="coiled-coil region" evidence="1">
    <location>
        <begin position="130"/>
        <end position="168"/>
    </location>
</feature>
<feature type="compositionally biased region" description="Polar residues" evidence="2">
    <location>
        <begin position="289"/>
        <end position="305"/>
    </location>
</feature>
<reference evidence="3 4" key="1">
    <citation type="submission" date="2023-11" db="EMBL/GenBank/DDBJ databases">
        <authorList>
            <person name="Hedman E."/>
            <person name="Englund M."/>
            <person name="Stromberg M."/>
            <person name="Nyberg Akerstrom W."/>
            <person name="Nylinder S."/>
            <person name="Jareborg N."/>
            <person name="Kallberg Y."/>
            <person name="Kronander E."/>
        </authorList>
    </citation>
    <scope>NUCLEOTIDE SEQUENCE [LARGE SCALE GENOMIC DNA]</scope>
</reference>
<feature type="coiled-coil region" evidence="1">
    <location>
        <begin position="204"/>
        <end position="231"/>
    </location>
</feature>
<dbReference type="EMBL" id="CAVLGL010000148">
    <property type="protein sequence ID" value="CAK1603127.1"/>
    <property type="molecule type" value="Genomic_DNA"/>
</dbReference>
<feature type="coiled-coil region" evidence="1">
    <location>
        <begin position="29"/>
        <end position="105"/>
    </location>
</feature>
<evidence type="ECO:0000313" key="3">
    <source>
        <dbReference type="EMBL" id="CAK1603127.1"/>
    </source>
</evidence>
<evidence type="ECO:0000256" key="1">
    <source>
        <dbReference type="SAM" id="Coils"/>
    </source>
</evidence>
<evidence type="ECO:0000256" key="2">
    <source>
        <dbReference type="SAM" id="MobiDB-lite"/>
    </source>
</evidence>
<dbReference type="AlphaFoldDB" id="A0AAV1M929"/>
<organism evidence="3 4">
    <name type="scientific">Parnassius mnemosyne</name>
    <name type="common">clouded apollo</name>
    <dbReference type="NCBI Taxonomy" id="213953"/>
    <lineage>
        <taxon>Eukaryota</taxon>
        <taxon>Metazoa</taxon>
        <taxon>Ecdysozoa</taxon>
        <taxon>Arthropoda</taxon>
        <taxon>Hexapoda</taxon>
        <taxon>Insecta</taxon>
        <taxon>Pterygota</taxon>
        <taxon>Neoptera</taxon>
        <taxon>Endopterygota</taxon>
        <taxon>Lepidoptera</taxon>
        <taxon>Glossata</taxon>
        <taxon>Ditrysia</taxon>
        <taxon>Papilionoidea</taxon>
        <taxon>Papilionidae</taxon>
        <taxon>Parnassiinae</taxon>
        <taxon>Parnassini</taxon>
        <taxon>Parnassius</taxon>
        <taxon>Driopa</taxon>
    </lineage>
</organism>
<name>A0AAV1M929_9NEOP</name>
<sequence>MDAGLTEFESFEQQFTDVIGELQSIITSEARLRDEIRTEAARAEAAEAACAAAKRDAADCRANASAAAAGVAQASAALAAAQDQLSTFKMKLELAERQRIILEEKCCEMTEKIGILEREVQQLKPLQSAHANLQRQYVELEGRVRVATEEARSEANRLESELRRVERCARGGEEVRERARLAAAAHARERRRAAADLLHAAHELRRANAEIARLGSLVSELQCRLSECENNLKPKMKSSTDGVFDTLTEIRAVLEAERAGAAKIERALAAALADNATLAAQIHKRDNPGSHQPSPLKENNSTTNTNICPIDSFLS</sequence>
<keyword evidence="4" id="KW-1185">Reference proteome</keyword>
<protein>
    <submittedName>
        <fullName evidence="3">Uncharacterized protein</fullName>
    </submittedName>
</protein>
<evidence type="ECO:0000313" key="4">
    <source>
        <dbReference type="Proteomes" id="UP001314205"/>
    </source>
</evidence>
<dbReference type="Proteomes" id="UP001314205">
    <property type="component" value="Unassembled WGS sequence"/>
</dbReference>
<comment type="caution">
    <text evidence="3">The sequence shown here is derived from an EMBL/GenBank/DDBJ whole genome shotgun (WGS) entry which is preliminary data.</text>
</comment>
<feature type="region of interest" description="Disordered" evidence="2">
    <location>
        <begin position="284"/>
        <end position="305"/>
    </location>
</feature>
<keyword evidence="1" id="KW-0175">Coiled coil</keyword>
<gene>
    <name evidence="3" type="ORF">PARMNEM_LOCUS21540</name>
</gene>
<accession>A0AAV1M929</accession>
<proteinExistence type="predicted"/>